<evidence type="ECO:0000313" key="3">
    <source>
        <dbReference type="Proteomes" id="UP001239994"/>
    </source>
</evidence>
<feature type="compositionally biased region" description="Acidic residues" evidence="1">
    <location>
        <begin position="190"/>
        <end position="199"/>
    </location>
</feature>
<evidence type="ECO:0000313" key="2">
    <source>
        <dbReference type="EMBL" id="KAK1796832.1"/>
    </source>
</evidence>
<gene>
    <name evidence="2" type="ORF">P4O66_000924</name>
</gene>
<protein>
    <submittedName>
        <fullName evidence="2">Uncharacterized protein</fullName>
    </submittedName>
</protein>
<comment type="caution">
    <text evidence="2">The sequence shown here is derived from an EMBL/GenBank/DDBJ whole genome shotgun (WGS) entry which is preliminary data.</text>
</comment>
<accession>A0AAD9DZE1</accession>
<dbReference type="EMBL" id="JAROKS010000014">
    <property type="protein sequence ID" value="KAK1796832.1"/>
    <property type="molecule type" value="Genomic_DNA"/>
</dbReference>
<organism evidence="2 3">
    <name type="scientific">Electrophorus voltai</name>
    <dbReference type="NCBI Taxonomy" id="2609070"/>
    <lineage>
        <taxon>Eukaryota</taxon>
        <taxon>Metazoa</taxon>
        <taxon>Chordata</taxon>
        <taxon>Craniata</taxon>
        <taxon>Vertebrata</taxon>
        <taxon>Euteleostomi</taxon>
        <taxon>Actinopterygii</taxon>
        <taxon>Neopterygii</taxon>
        <taxon>Teleostei</taxon>
        <taxon>Ostariophysi</taxon>
        <taxon>Gymnotiformes</taxon>
        <taxon>Gymnotoidei</taxon>
        <taxon>Gymnotidae</taxon>
        <taxon>Electrophorus</taxon>
    </lineage>
</organism>
<evidence type="ECO:0000256" key="1">
    <source>
        <dbReference type="SAM" id="MobiDB-lite"/>
    </source>
</evidence>
<reference evidence="2" key="1">
    <citation type="submission" date="2023-03" db="EMBL/GenBank/DDBJ databases">
        <title>Electrophorus voltai genome.</title>
        <authorList>
            <person name="Bian C."/>
        </authorList>
    </citation>
    <scope>NUCLEOTIDE SEQUENCE</scope>
    <source>
        <strain evidence="2">CB-2022</strain>
        <tissue evidence="2">Muscle</tissue>
    </source>
</reference>
<feature type="compositionally biased region" description="Polar residues" evidence="1">
    <location>
        <begin position="230"/>
        <end position="240"/>
    </location>
</feature>
<dbReference type="AlphaFoldDB" id="A0AAD9DZE1"/>
<feature type="compositionally biased region" description="Gly residues" evidence="1">
    <location>
        <begin position="172"/>
        <end position="187"/>
    </location>
</feature>
<feature type="compositionally biased region" description="Basic and acidic residues" evidence="1">
    <location>
        <begin position="251"/>
        <end position="261"/>
    </location>
</feature>
<name>A0AAD9DZE1_9TELE</name>
<feature type="region of interest" description="Disordered" evidence="1">
    <location>
        <begin position="172"/>
        <end position="265"/>
    </location>
</feature>
<proteinExistence type="predicted"/>
<keyword evidence="3" id="KW-1185">Reference proteome</keyword>
<sequence length="287" mass="31381">MQFAWMFIVGDFVYRRVDTKCFTGICIRMYSLLSYIYDPTVPVDAHSYKQDHSSNSLVPPYQCHRLPNETAHKKHGFHNLAYTGNSSPTKSDIDNNHINQLHVNNQASSSPPQLPESDSILYIMHPEGGLPPVQTFLTLPSAPPMCSMQPMCSMLGTEPFKQADSFRDSGLGNGGTVDGNNGSGGRWCGQEEEEEEEEGVGWRQERRAAGAPEHVGDVVDEESVISVDIHTSSTSLSSADTKLAEDDEERENPVGEKKAEDSVSITESMVAEALAALEAATAGEEDE</sequence>
<dbReference type="Proteomes" id="UP001239994">
    <property type="component" value="Unassembled WGS sequence"/>
</dbReference>